<evidence type="ECO:0000256" key="1">
    <source>
        <dbReference type="SAM" id="SignalP"/>
    </source>
</evidence>
<gene>
    <name evidence="3" type="ORF">CQ13_05940</name>
</gene>
<dbReference type="EMBL" id="LLYA01000159">
    <property type="protein sequence ID" value="KRR23642.1"/>
    <property type="molecule type" value="Genomic_DNA"/>
</dbReference>
<protein>
    <recommendedName>
        <fullName evidence="2">M23ase beta-sheet core domain-containing protein</fullName>
    </recommendedName>
</protein>
<organism evidence="3 4">
    <name type="scientific">Bradyrhizobium retamae</name>
    <dbReference type="NCBI Taxonomy" id="1300035"/>
    <lineage>
        <taxon>Bacteria</taxon>
        <taxon>Pseudomonadati</taxon>
        <taxon>Pseudomonadota</taxon>
        <taxon>Alphaproteobacteria</taxon>
        <taxon>Hyphomicrobiales</taxon>
        <taxon>Nitrobacteraceae</taxon>
        <taxon>Bradyrhizobium</taxon>
    </lineage>
</organism>
<keyword evidence="4" id="KW-1185">Reference proteome</keyword>
<dbReference type="InterPro" id="IPR016047">
    <property type="entry name" value="M23ase_b-sheet_dom"/>
</dbReference>
<sequence>MRRVTSYRAFAIAAALGFSSNAIADSIQLSMPIACETGRTCYIQNYTDVDPSGAARDYKCGTLTYDRHNGTDFRLPSLASQKAGVEVLASASGRVLRTRDGAPDGAVGKSAPEAVRDVECGNGVVIEHPEHWETQYCHMAHGSLVVKPGERVKVGQPLGRVGLSGLTEYPHLHFTVRHKGAVVDPFAYGASSGSCGGGELLWHPALHAQLAYQERTILNAGFANGPVTMELVEDGSAGMEKLSASAAAIVAFVRVIGLKAGDAQRLVIEDPTGKTIAENRAARLESNKAQFMLFTGRKRPTTGWERGTYKATYVVERDGRMVLERKLELTL</sequence>
<dbReference type="Gene3D" id="2.70.70.10">
    <property type="entry name" value="Glucose Permease (Domain IIA)"/>
    <property type="match status" value="1"/>
</dbReference>
<reference evidence="3 4" key="1">
    <citation type="submission" date="2014-03" db="EMBL/GenBank/DDBJ databases">
        <title>Bradyrhizobium valentinum sp. nov., isolated from effective nodules of Lupinus mariae-josephae, a lupine endemic of basic-lime soils in Eastern Spain.</title>
        <authorList>
            <person name="Duran D."/>
            <person name="Rey L."/>
            <person name="Navarro A."/>
            <person name="Busquets A."/>
            <person name="Imperial J."/>
            <person name="Ruiz-Argueso T."/>
        </authorList>
    </citation>
    <scope>NUCLEOTIDE SEQUENCE [LARGE SCALE GENOMIC DNA]</scope>
    <source>
        <strain evidence="3 4">Ro19</strain>
    </source>
</reference>
<dbReference type="Proteomes" id="UP000052023">
    <property type="component" value="Unassembled WGS sequence"/>
</dbReference>
<dbReference type="Pfam" id="PF01551">
    <property type="entry name" value="Peptidase_M23"/>
    <property type="match status" value="1"/>
</dbReference>
<dbReference type="OrthoDB" id="5489603at2"/>
<dbReference type="GO" id="GO:0004222">
    <property type="term" value="F:metalloendopeptidase activity"/>
    <property type="evidence" value="ECO:0007669"/>
    <property type="project" value="TreeGrafter"/>
</dbReference>
<feature type="domain" description="M23ase beta-sheet core" evidence="2">
    <location>
        <begin position="67"/>
        <end position="185"/>
    </location>
</feature>
<name>A0A0R3MV77_9BRAD</name>
<dbReference type="PANTHER" id="PTHR21666">
    <property type="entry name" value="PEPTIDASE-RELATED"/>
    <property type="match status" value="1"/>
</dbReference>
<accession>A0A0R3MV77</accession>
<dbReference type="InterPro" id="IPR050570">
    <property type="entry name" value="Cell_wall_metabolism_enzyme"/>
</dbReference>
<dbReference type="InterPro" id="IPR011055">
    <property type="entry name" value="Dup_hybrid_motif"/>
</dbReference>
<feature type="signal peptide" evidence="1">
    <location>
        <begin position="1"/>
        <end position="24"/>
    </location>
</feature>
<evidence type="ECO:0000313" key="3">
    <source>
        <dbReference type="EMBL" id="KRR23642.1"/>
    </source>
</evidence>
<evidence type="ECO:0000259" key="2">
    <source>
        <dbReference type="Pfam" id="PF01551"/>
    </source>
</evidence>
<dbReference type="SUPFAM" id="SSF51261">
    <property type="entry name" value="Duplicated hybrid motif"/>
    <property type="match status" value="1"/>
</dbReference>
<dbReference type="AlphaFoldDB" id="A0A0R3MV77"/>
<feature type="chain" id="PRO_5006444558" description="M23ase beta-sheet core domain-containing protein" evidence="1">
    <location>
        <begin position="25"/>
        <end position="331"/>
    </location>
</feature>
<proteinExistence type="predicted"/>
<dbReference type="RefSeq" id="WP_057844881.1">
    <property type="nucleotide sequence ID" value="NZ_LLYA01000159.1"/>
</dbReference>
<dbReference type="CDD" id="cd12797">
    <property type="entry name" value="M23_peptidase"/>
    <property type="match status" value="1"/>
</dbReference>
<evidence type="ECO:0000313" key="4">
    <source>
        <dbReference type="Proteomes" id="UP000052023"/>
    </source>
</evidence>
<comment type="caution">
    <text evidence="3">The sequence shown here is derived from an EMBL/GenBank/DDBJ whole genome shotgun (WGS) entry which is preliminary data.</text>
</comment>
<keyword evidence="1" id="KW-0732">Signal</keyword>
<dbReference type="PANTHER" id="PTHR21666:SF270">
    <property type="entry name" value="MUREIN HYDROLASE ACTIVATOR ENVC"/>
    <property type="match status" value="1"/>
</dbReference>